<evidence type="ECO:0000313" key="8">
    <source>
        <dbReference type="Proteomes" id="UP001159042"/>
    </source>
</evidence>
<dbReference type="Pfam" id="PF01536">
    <property type="entry name" value="SAM_decarbox"/>
    <property type="match status" value="1"/>
</dbReference>
<keyword evidence="4" id="KW-0620">Polyamine biosynthesis</keyword>
<evidence type="ECO:0000256" key="1">
    <source>
        <dbReference type="ARBA" id="ARBA00004911"/>
    </source>
</evidence>
<gene>
    <name evidence="7" type="ORF">NQ315_005875</name>
</gene>
<evidence type="ECO:0000256" key="5">
    <source>
        <dbReference type="SAM" id="Phobius"/>
    </source>
</evidence>
<accession>A0AAV8VRI7</accession>
<dbReference type="Gene3D" id="3.60.90.10">
    <property type="entry name" value="S-adenosylmethionine decarboxylase"/>
    <property type="match status" value="1"/>
</dbReference>
<dbReference type="Pfam" id="PF01425">
    <property type="entry name" value="Amidase"/>
    <property type="match status" value="1"/>
</dbReference>
<dbReference type="SUPFAM" id="SSF56276">
    <property type="entry name" value="S-adenosylmethionine decarboxylase"/>
    <property type="match status" value="1"/>
</dbReference>
<dbReference type="InterPro" id="IPR016067">
    <property type="entry name" value="S-AdoMet_deCO2ase_core"/>
</dbReference>
<evidence type="ECO:0000256" key="2">
    <source>
        <dbReference type="ARBA" id="ARBA00008466"/>
    </source>
</evidence>
<protein>
    <recommendedName>
        <fullName evidence="6">Amidase domain-containing protein</fullName>
    </recommendedName>
</protein>
<evidence type="ECO:0000256" key="4">
    <source>
        <dbReference type="ARBA" id="ARBA00023115"/>
    </source>
</evidence>
<dbReference type="EMBL" id="JANEYG010000039">
    <property type="protein sequence ID" value="KAJ8916868.1"/>
    <property type="molecule type" value="Genomic_DNA"/>
</dbReference>
<dbReference type="PANTHER" id="PTHR43372">
    <property type="entry name" value="FATTY-ACID AMIDE HYDROLASE"/>
    <property type="match status" value="1"/>
</dbReference>
<dbReference type="InterPro" id="IPR023631">
    <property type="entry name" value="Amidase_dom"/>
</dbReference>
<evidence type="ECO:0000313" key="7">
    <source>
        <dbReference type="EMBL" id="KAJ8916868.1"/>
    </source>
</evidence>
<dbReference type="GO" id="GO:0004014">
    <property type="term" value="F:adenosylmethionine decarboxylase activity"/>
    <property type="evidence" value="ECO:0007669"/>
    <property type="project" value="InterPro"/>
</dbReference>
<dbReference type="PROSITE" id="PS01336">
    <property type="entry name" value="ADOMETDC"/>
    <property type="match status" value="1"/>
</dbReference>
<evidence type="ECO:0000259" key="6">
    <source>
        <dbReference type="Pfam" id="PF01425"/>
    </source>
</evidence>
<dbReference type="InterPro" id="IPR036928">
    <property type="entry name" value="AS_sf"/>
</dbReference>
<keyword evidence="3" id="KW-0745">Spermidine biosynthesis</keyword>
<dbReference type="GO" id="GO:0008295">
    <property type="term" value="P:spermidine biosynthetic process"/>
    <property type="evidence" value="ECO:0007669"/>
    <property type="project" value="UniProtKB-KW"/>
</dbReference>
<sequence length="781" mass="88463">MSEIRKETKVNRGKCNIFKTMLLYITYFVNLMIDKIFGYFYDSRRIQIQKCVNPIIMSSATSLARKIRNQELTSQEVVQAFINRIREVNPILNAVVDDRFEEALEEAREIDKDIQTGHILDMDYKEKPFLGVPFTTKESTAVKGLSHTFGLVRRKGRKASFDADYVSLMKQAGGICLGVTNIPQFNLWQETSNPLFGVTNNPYNTTRNVGGSSGGEASILAAGGIPVSIGTDIGGSCRIPAFMCGVFGHKPSSHLISTKGMTFRTGKEEQTMVAVGTLTRYVEDITPLLKVLVAENINKLKLDHPVDVKKLKIYYVTDPKDAFVCQFRDEMKSTFASAVNYFTEICSHKPQEVEFEGTKYTRKLWKFWMSKESDANFKKDIMNREEEANPLTEVLKHFTIGGDYTTATIFNFVNTMLPCPDENWAVRETDKLRKQITEKLKDNGVLLYPSAPWPASYHHTALLRPWNFNLFAIWNVLKFPVTQVPMGLKMGYLSVYNHVRKSVCGLPVSSLMAKSNTDPRLISLIEISGAYMLGSATVTEQQIIDGMSDGVQFFEGVEKLLEIWFTTSDSNNKAPDLRKIPRTKLESLLKIVRCEIISFVKNEQIDAYVLSESSMFISKRRFILKTCGTTTPLLCLQPLLLLAEQYAGFTEVEDLFYSRKNFKRPDLQVTPHQHFDQEVALLDTLFPDGAAYCLGAVNKDCWYLYTLNPLPQRDRMLTLPESDQADQTLEILMTDLDPDIMAIFTKEECLNATEATKKSGIDKIIPNLIIDDFLLSHVDTL</sequence>
<comment type="pathway">
    <text evidence="1">Amine and polyamine biosynthesis; S-adenosylmethioninamine biosynthesis; S-adenosylmethioninamine from S-adenosyl-L-methionine: step 1/1.</text>
</comment>
<dbReference type="AlphaFoldDB" id="A0AAV8VRI7"/>
<comment type="similarity">
    <text evidence="2">Belongs to the eukaryotic AdoMetDC family.</text>
</comment>
<keyword evidence="8" id="KW-1185">Reference proteome</keyword>
<dbReference type="InterPro" id="IPR048283">
    <property type="entry name" value="AdoMetDC-like"/>
</dbReference>
<dbReference type="FunFam" id="3.60.90.10:FF:000022">
    <property type="entry name" value="S-adenosylmethionine decarboxylase proenzyme"/>
    <property type="match status" value="1"/>
</dbReference>
<keyword evidence="5" id="KW-0472">Membrane</keyword>
<proteinExistence type="inferred from homology"/>
<comment type="caution">
    <text evidence="7">The sequence shown here is derived from an EMBL/GenBank/DDBJ whole genome shotgun (WGS) entry which is preliminary data.</text>
</comment>
<keyword evidence="5" id="KW-0812">Transmembrane</keyword>
<feature type="domain" description="Amidase" evidence="6">
    <location>
        <begin position="76"/>
        <end position="521"/>
    </location>
</feature>
<evidence type="ECO:0000256" key="3">
    <source>
        <dbReference type="ARBA" id="ARBA00023066"/>
    </source>
</evidence>
<dbReference type="InterPro" id="IPR018166">
    <property type="entry name" value="S-AdoMet_deCO2ase_CS"/>
</dbReference>
<dbReference type="GO" id="GO:0012505">
    <property type="term" value="C:endomembrane system"/>
    <property type="evidence" value="ECO:0007669"/>
    <property type="project" value="TreeGrafter"/>
</dbReference>
<dbReference type="Proteomes" id="UP001159042">
    <property type="component" value="Unassembled WGS sequence"/>
</dbReference>
<dbReference type="PANTHER" id="PTHR43372:SF1">
    <property type="entry name" value="LD38433P"/>
    <property type="match status" value="1"/>
</dbReference>
<organism evidence="7 8">
    <name type="scientific">Exocentrus adspersus</name>
    <dbReference type="NCBI Taxonomy" id="1586481"/>
    <lineage>
        <taxon>Eukaryota</taxon>
        <taxon>Metazoa</taxon>
        <taxon>Ecdysozoa</taxon>
        <taxon>Arthropoda</taxon>
        <taxon>Hexapoda</taxon>
        <taxon>Insecta</taxon>
        <taxon>Pterygota</taxon>
        <taxon>Neoptera</taxon>
        <taxon>Endopterygota</taxon>
        <taxon>Coleoptera</taxon>
        <taxon>Polyphaga</taxon>
        <taxon>Cucujiformia</taxon>
        <taxon>Chrysomeloidea</taxon>
        <taxon>Cerambycidae</taxon>
        <taxon>Lamiinae</taxon>
        <taxon>Acanthocinini</taxon>
        <taxon>Exocentrus</taxon>
    </lineage>
</organism>
<reference evidence="7 8" key="1">
    <citation type="journal article" date="2023" name="Insect Mol. Biol.">
        <title>Genome sequencing provides insights into the evolution of gene families encoding plant cell wall-degrading enzymes in longhorned beetles.</title>
        <authorList>
            <person name="Shin N.R."/>
            <person name="Okamura Y."/>
            <person name="Kirsch R."/>
            <person name="Pauchet Y."/>
        </authorList>
    </citation>
    <scope>NUCLEOTIDE SEQUENCE [LARGE SCALE GENOMIC DNA]</scope>
    <source>
        <strain evidence="7">EAD_L_NR</strain>
    </source>
</reference>
<dbReference type="Gene3D" id="3.90.1300.10">
    <property type="entry name" value="Amidase signature (AS) domain"/>
    <property type="match status" value="1"/>
</dbReference>
<keyword evidence="5" id="KW-1133">Transmembrane helix</keyword>
<feature type="transmembrane region" description="Helical" evidence="5">
    <location>
        <begin position="21"/>
        <end position="41"/>
    </location>
</feature>
<name>A0AAV8VRI7_9CUCU</name>
<dbReference type="InterPro" id="IPR052739">
    <property type="entry name" value="FAAH2"/>
</dbReference>
<dbReference type="SUPFAM" id="SSF75304">
    <property type="entry name" value="Amidase signature (AS) enzymes"/>
    <property type="match status" value="1"/>
</dbReference>